<name>A0A6C0CT53_9ZZZZ</name>
<proteinExistence type="predicted"/>
<feature type="transmembrane region" description="Helical" evidence="1">
    <location>
        <begin position="7"/>
        <end position="26"/>
    </location>
</feature>
<keyword evidence="1" id="KW-1133">Transmembrane helix</keyword>
<dbReference type="EMBL" id="MN739481">
    <property type="protein sequence ID" value="QHT07397.1"/>
    <property type="molecule type" value="Genomic_DNA"/>
</dbReference>
<protein>
    <submittedName>
        <fullName evidence="2">Uncharacterized protein</fullName>
    </submittedName>
</protein>
<reference evidence="2" key="1">
    <citation type="journal article" date="2020" name="Nature">
        <title>Giant virus diversity and host interactions through global metagenomics.</title>
        <authorList>
            <person name="Schulz F."/>
            <person name="Roux S."/>
            <person name="Paez-Espino D."/>
            <person name="Jungbluth S."/>
            <person name="Walsh D.A."/>
            <person name="Denef V.J."/>
            <person name="McMahon K.D."/>
            <person name="Konstantinidis K.T."/>
            <person name="Eloe-Fadrosh E.A."/>
            <person name="Kyrpides N.C."/>
            <person name="Woyke T."/>
        </authorList>
    </citation>
    <scope>NUCLEOTIDE SEQUENCE</scope>
    <source>
        <strain evidence="2">GVMAG-M-3300021963-12</strain>
    </source>
</reference>
<keyword evidence="1" id="KW-0812">Transmembrane</keyword>
<keyword evidence="1" id="KW-0472">Membrane</keyword>
<evidence type="ECO:0000313" key="2">
    <source>
        <dbReference type="EMBL" id="QHT07397.1"/>
    </source>
</evidence>
<sequence length="62" mass="7137">MIISNRVDSAIYAGLSMLMLMIWHMLRSDSEDDVPFHMYVVIIGALNVVAFLNYFDGHPDYK</sequence>
<accession>A0A6C0CT53</accession>
<organism evidence="2">
    <name type="scientific">viral metagenome</name>
    <dbReference type="NCBI Taxonomy" id="1070528"/>
    <lineage>
        <taxon>unclassified sequences</taxon>
        <taxon>metagenomes</taxon>
        <taxon>organismal metagenomes</taxon>
    </lineage>
</organism>
<feature type="transmembrane region" description="Helical" evidence="1">
    <location>
        <begin position="38"/>
        <end position="55"/>
    </location>
</feature>
<dbReference type="AlphaFoldDB" id="A0A6C0CT53"/>
<evidence type="ECO:0000256" key="1">
    <source>
        <dbReference type="SAM" id="Phobius"/>
    </source>
</evidence>